<dbReference type="PROSITE" id="PS00374">
    <property type="entry name" value="MGMT"/>
    <property type="match status" value="1"/>
</dbReference>
<dbReference type="OrthoDB" id="9783680at2"/>
<evidence type="ECO:0000313" key="12">
    <source>
        <dbReference type="EMBL" id="MSC34850.1"/>
    </source>
</evidence>
<dbReference type="Gene3D" id="3.30.160.70">
    <property type="entry name" value="Methylated DNA-protein cysteine methyltransferase domain"/>
    <property type="match status" value="1"/>
</dbReference>
<accession>A0A6N7SBE6</accession>
<dbReference type="Pfam" id="PF01035">
    <property type="entry name" value="DNA_binding_1"/>
    <property type="match status" value="1"/>
</dbReference>
<dbReference type="Pfam" id="PF02870">
    <property type="entry name" value="Methyltransf_1N"/>
    <property type="match status" value="1"/>
</dbReference>
<evidence type="ECO:0000313" key="11">
    <source>
        <dbReference type="EMBL" id="MSA91079.1"/>
    </source>
</evidence>
<dbReference type="CDD" id="cd06445">
    <property type="entry name" value="ATase"/>
    <property type="match status" value="1"/>
</dbReference>
<dbReference type="AlphaFoldDB" id="A0A6N7SBE6"/>
<dbReference type="GO" id="GO:0006281">
    <property type="term" value="P:DNA repair"/>
    <property type="evidence" value="ECO:0007669"/>
    <property type="project" value="UniProtKB-KW"/>
</dbReference>
<reference evidence="13 14" key="1">
    <citation type="journal article" date="2019" name="Nat. Med.">
        <title>A library of human gut bacterial isolates paired with longitudinal multiomics data enables mechanistic microbiome research.</title>
        <authorList>
            <person name="Poyet M."/>
            <person name="Groussin M."/>
            <person name="Gibbons S.M."/>
            <person name="Avila-Pacheco J."/>
            <person name="Jiang X."/>
            <person name="Kearney S.M."/>
            <person name="Perrotta A.R."/>
            <person name="Berdy B."/>
            <person name="Zhao S."/>
            <person name="Lieberman T.D."/>
            <person name="Swanson P.K."/>
            <person name="Smith M."/>
            <person name="Roesemann S."/>
            <person name="Alexander J.E."/>
            <person name="Rich S.A."/>
            <person name="Livny J."/>
            <person name="Vlamakis H."/>
            <person name="Clish C."/>
            <person name="Bullock K."/>
            <person name="Deik A."/>
            <person name="Scott J."/>
            <person name="Pierce K.A."/>
            <person name="Xavier R.J."/>
            <person name="Alm E.J."/>
        </authorList>
    </citation>
    <scope>NUCLEOTIDE SEQUENCE [LARGE SCALE GENOMIC DNA]</scope>
    <source>
        <strain evidence="11 13">BIOML-A4</strain>
        <strain evidence="12 14">BIOML-A5</strain>
    </source>
</reference>
<dbReference type="PANTHER" id="PTHR10815">
    <property type="entry name" value="METHYLATED-DNA--PROTEIN-CYSTEINE METHYLTRANSFERASE"/>
    <property type="match status" value="1"/>
</dbReference>
<evidence type="ECO:0000313" key="14">
    <source>
        <dbReference type="Proteomes" id="UP000480929"/>
    </source>
</evidence>
<dbReference type="EMBL" id="WKPI01000046">
    <property type="protein sequence ID" value="MSC34850.1"/>
    <property type="molecule type" value="Genomic_DNA"/>
</dbReference>
<protein>
    <recommendedName>
        <fullName evidence="3">methylated-DNA--[protein]-cysteine S-methyltransferase</fullName>
        <ecNumber evidence="3">2.1.1.63</ecNumber>
    </recommendedName>
</protein>
<proteinExistence type="inferred from homology"/>
<feature type="domain" description="Methylated-DNA-[protein]-cysteine S-methyltransferase DNA binding" evidence="9">
    <location>
        <begin position="80"/>
        <end position="165"/>
    </location>
</feature>
<dbReference type="GO" id="GO:0032259">
    <property type="term" value="P:methylation"/>
    <property type="evidence" value="ECO:0007669"/>
    <property type="project" value="UniProtKB-KW"/>
</dbReference>
<dbReference type="InterPro" id="IPR008332">
    <property type="entry name" value="MethylG_MeTrfase_N"/>
</dbReference>
<evidence type="ECO:0000259" key="10">
    <source>
        <dbReference type="Pfam" id="PF02870"/>
    </source>
</evidence>
<dbReference type="RefSeq" id="WP_154240451.1">
    <property type="nucleotide sequence ID" value="NZ_CALJPI010000255.1"/>
</dbReference>
<comment type="similarity">
    <text evidence="2">Belongs to the MGMT family.</text>
</comment>
<dbReference type="Proteomes" id="UP000480929">
    <property type="component" value="Unassembled WGS sequence"/>
</dbReference>
<evidence type="ECO:0000256" key="5">
    <source>
        <dbReference type="ARBA" id="ARBA00022679"/>
    </source>
</evidence>
<comment type="catalytic activity">
    <reaction evidence="1">
        <text>a 4-O-methyl-thymidine in DNA + L-cysteinyl-[protein] = a thymidine in DNA + S-methyl-L-cysteinyl-[protein]</text>
        <dbReference type="Rhea" id="RHEA:53428"/>
        <dbReference type="Rhea" id="RHEA-COMP:10131"/>
        <dbReference type="Rhea" id="RHEA-COMP:10132"/>
        <dbReference type="Rhea" id="RHEA-COMP:13555"/>
        <dbReference type="Rhea" id="RHEA-COMP:13556"/>
        <dbReference type="ChEBI" id="CHEBI:29950"/>
        <dbReference type="ChEBI" id="CHEBI:82612"/>
        <dbReference type="ChEBI" id="CHEBI:137386"/>
        <dbReference type="ChEBI" id="CHEBI:137387"/>
        <dbReference type="EC" id="2.1.1.63"/>
    </reaction>
</comment>
<keyword evidence="6" id="KW-0227">DNA damage</keyword>
<dbReference type="SUPFAM" id="SSF46767">
    <property type="entry name" value="Methylated DNA-protein cysteine methyltransferase, C-terminal domain"/>
    <property type="match status" value="1"/>
</dbReference>
<comment type="catalytic activity">
    <reaction evidence="8">
        <text>a 6-O-methyl-2'-deoxyguanosine in DNA + L-cysteinyl-[protein] = S-methyl-L-cysteinyl-[protein] + a 2'-deoxyguanosine in DNA</text>
        <dbReference type="Rhea" id="RHEA:24000"/>
        <dbReference type="Rhea" id="RHEA-COMP:10131"/>
        <dbReference type="Rhea" id="RHEA-COMP:10132"/>
        <dbReference type="Rhea" id="RHEA-COMP:11367"/>
        <dbReference type="Rhea" id="RHEA-COMP:11368"/>
        <dbReference type="ChEBI" id="CHEBI:29950"/>
        <dbReference type="ChEBI" id="CHEBI:82612"/>
        <dbReference type="ChEBI" id="CHEBI:85445"/>
        <dbReference type="ChEBI" id="CHEBI:85448"/>
        <dbReference type="EC" id="2.1.1.63"/>
    </reaction>
</comment>
<dbReference type="SUPFAM" id="SSF53155">
    <property type="entry name" value="Methylated DNA-protein cysteine methyltransferase domain"/>
    <property type="match status" value="1"/>
</dbReference>
<evidence type="ECO:0000256" key="2">
    <source>
        <dbReference type="ARBA" id="ARBA00008711"/>
    </source>
</evidence>
<dbReference type="NCBIfam" id="TIGR00589">
    <property type="entry name" value="ogt"/>
    <property type="match status" value="1"/>
</dbReference>
<evidence type="ECO:0000256" key="3">
    <source>
        <dbReference type="ARBA" id="ARBA00011918"/>
    </source>
</evidence>
<evidence type="ECO:0000256" key="4">
    <source>
        <dbReference type="ARBA" id="ARBA00022603"/>
    </source>
</evidence>
<dbReference type="Gene3D" id="1.10.10.10">
    <property type="entry name" value="Winged helix-like DNA-binding domain superfamily/Winged helix DNA-binding domain"/>
    <property type="match status" value="1"/>
</dbReference>
<keyword evidence="14" id="KW-1185">Reference proteome</keyword>
<organism evidence="11 13">
    <name type="scientific">Holdemania massiliensis</name>
    <dbReference type="NCBI Taxonomy" id="1468449"/>
    <lineage>
        <taxon>Bacteria</taxon>
        <taxon>Bacillati</taxon>
        <taxon>Bacillota</taxon>
        <taxon>Erysipelotrichia</taxon>
        <taxon>Erysipelotrichales</taxon>
        <taxon>Erysipelotrichaceae</taxon>
        <taxon>Holdemania</taxon>
    </lineage>
</organism>
<sequence>MIYTRNYGSPIGNLLLAESEGQLIGLWLQGQKYYKGSLREEMQDREDSEILCQTGRWLDRYFAGEQPLISELNLAPRGSQFRQEVWKRLCEIPSGEVTTYGMIARELAKRFGVSRMSAQAVGGAVAHNPISIIIPCHRVVGTQGSLTGYAGGIDKKIWLLQQEGVDLRHFYIPKKGTAL</sequence>
<dbReference type="InterPro" id="IPR014048">
    <property type="entry name" value="MethylDNA_cys_MeTrfase_DNA-bd"/>
</dbReference>
<keyword evidence="5 11" id="KW-0808">Transferase</keyword>
<dbReference type="Proteomes" id="UP000433575">
    <property type="component" value="Unassembled WGS sequence"/>
</dbReference>
<dbReference type="EC" id="2.1.1.63" evidence="3"/>
<dbReference type="InterPro" id="IPR036217">
    <property type="entry name" value="MethylDNA_cys_MeTrfase_DNAb"/>
</dbReference>
<evidence type="ECO:0000259" key="9">
    <source>
        <dbReference type="Pfam" id="PF01035"/>
    </source>
</evidence>
<keyword evidence="4 11" id="KW-0489">Methyltransferase</keyword>
<dbReference type="PANTHER" id="PTHR10815:SF5">
    <property type="entry name" value="METHYLATED-DNA--PROTEIN-CYSTEINE METHYLTRANSFERASE"/>
    <property type="match status" value="1"/>
</dbReference>
<gene>
    <name evidence="12" type="ORF">GKD88_17155</name>
    <name evidence="11" type="ORF">GKE08_17275</name>
</gene>
<evidence type="ECO:0000256" key="7">
    <source>
        <dbReference type="ARBA" id="ARBA00023204"/>
    </source>
</evidence>
<evidence type="ECO:0000313" key="13">
    <source>
        <dbReference type="Proteomes" id="UP000433575"/>
    </source>
</evidence>
<dbReference type="GO" id="GO:0003908">
    <property type="term" value="F:methylated-DNA-[protein]-cysteine S-methyltransferase activity"/>
    <property type="evidence" value="ECO:0007669"/>
    <property type="project" value="UniProtKB-EC"/>
</dbReference>
<name>A0A6N7SBE6_9FIRM</name>
<dbReference type="InterPro" id="IPR001497">
    <property type="entry name" value="MethylDNA_cys_MeTrfase_AS"/>
</dbReference>
<feature type="domain" description="Methylguanine DNA methyltransferase ribonuclease-like" evidence="10">
    <location>
        <begin position="2"/>
        <end position="75"/>
    </location>
</feature>
<comment type="caution">
    <text evidence="11">The sequence shown here is derived from an EMBL/GenBank/DDBJ whole genome shotgun (WGS) entry which is preliminary data.</text>
</comment>
<dbReference type="FunFam" id="1.10.10.10:FF:000214">
    <property type="entry name" value="Methylated-DNA--protein-cysteine methyltransferase"/>
    <property type="match status" value="1"/>
</dbReference>
<evidence type="ECO:0000256" key="6">
    <source>
        <dbReference type="ARBA" id="ARBA00022763"/>
    </source>
</evidence>
<dbReference type="InterPro" id="IPR036631">
    <property type="entry name" value="MGMT_N_sf"/>
</dbReference>
<dbReference type="InterPro" id="IPR036388">
    <property type="entry name" value="WH-like_DNA-bd_sf"/>
</dbReference>
<evidence type="ECO:0000256" key="1">
    <source>
        <dbReference type="ARBA" id="ARBA00001286"/>
    </source>
</evidence>
<keyword evidence="7" id="KW-0234">DNA repair</keyword>
<dbReference type="EMBL" id="WKPJ01000043">
    <property type="protein sequence ID" value="MSA91079.1"/>
    <property type="molecule type" value="Genomic_DNA"/>
</dbReference>
<evidence type="ECO:0000256" key="8">
    <source>
        <dbReference type="ARBA" id="ARBA00049348"/>
    </source>
</evidence>